<evidence type="ECO:0000256" key="10">
    <source>
        <dbReference type="ARBA" id="ARBA00047444"/>
    </source>
</evidence>
<reference evidence="15" key="1">
    <citation type="submission" date="2023-06" db="EMBL/GenBank/DDBJ databases">
        <title>Black Yeasts Isolated from many extreme environments.</title>
        <authorList>
            <person name="Coleine C."/>
            <person name="Stajich J.E."/>
            <person name="Selbmann L."/>
        </authorList>
    </citation>
    <scope>NUCLEOTIDE SEQUENCE</scope>
    <source>
        <strain evidence="15">CCFEE 5200</strain>
    </source>
</reference>
<evidence type="ECO:0000256" key="1">
    <source>
        <dbReference type="ARBA" id="ARBA00001961"/>
    </source>
</evidence>
<dbReference type="GO" id="GO:0010604">
    <property type="term" value="P:positive regulation of macromolecule metabolic process"/>
    <property type="evidence" value="ECO:0007669"/>
    <property type="project" value="UniProtKB-ARBA"/>
</dbReference>
<keyword evidence="16" id="KW-1185">Reference proteome</keyword>
<dbReference type="FunFam" id="2.60.120.620:FF:000014">
    <property type="entry name" value="Prolyl 3,4-dihydroxylase TPA1"/>
    <property type="match status" value="1"/>
</dbReference>
<dbReference type="InterPro" id="IPR043044">
    <property type="entry name" value="TPA1/Ofd1_C"/>
</dbReference>
<dbReference type="InterPro" id="IPR039558">
    <property type="entry name" value="TPA1/OFD1_N"/>
</dbReference>
<comment type="catalytic activity">
    <reaction evidence="10">
        <text>[ribosomal protein uS12]-L-proline + 2-oxoglutarate + O2 = [ribosomal protein uS12]-(3S)-3-hydroxy-L-proline + succinate + CO2</text>
        <dbReference type="Rhea" id="RHEA:54156"/>
        <dbReference type="Rhea" id="RHEA-COMP:13816"/>
        <dbReference type="Rhea" id="RHEA-COMP:13818"/>
        <dbReference type="ChEBI" id="CHEBI:15379"/>
        <dbReference type="ChEBI" id="CHEBI:16526"/>
        <dbReference type="ChEBI" id="CHEBI:16810"/>
        <dbReference type="ChEBI" id="CHEBI:30031"/>
        <dbReference type="ChEBI" id="CHEBI:50342"/>
        <dbReference type="ChEBI" id="CHEBI:85428"/>
    </reaction>
</comment>
<keyword evidence="4" id="KW-0479">Metal-binding</keyword>
<dbReference type="Gene3D" id="2.60.120.620">
    <property type="entry name" value="q2cbj1_9rhob like domain"/>
    <property type="match status" value="1"/>
</dbReference>
<dbReference type="Pfam" id="PF13661">
    <property type="entry name" value="2OG-FeII_Oxy_4"/>
    <property type="match status" value="1"/>
</dbReference>
<dbReference type="AlphaFoldDB" id="A0AAN6H556"/>
<dbReference type="Proteomes" id="UP001175353">
    <property type="component" value="Unassembled WGS sequence"/>
</dbReference>
<evidence type="ECO:0000256" key="4">
    <source>
        <dbReference type="ARBA" id="ARBA00022723"/>
    </source>
</evidence>
<evidence type="ECO:0000256" key="11">
    <source>
        <dbReference type="ARBA" id="ARBA00051966"/>
    </source>
</evidence>
<accession>A0AAN6H556</accession>
<dbReference type="GO" id="GO:0005634">
    <property type="term" value="C:nucleus"/>
    <property type="evidence" value="ECO:0007669"/>
    <property type="project" value="UniProtKB-SubCell"/>
</dbReference>
<dbReference type="InterPro" id="IPR019601">
    <property type="entry name" value="Oxoglutarate/Fe-dep_Oase_C"/>
</dbReference>
<dbReference type="GO" id="GO:0005737">
    <property type="term" value="C:cytoplasm"/>
    <property type="evidence" value="ECO:0007669"/>
    <property type="project" value="TreeGrafter"/>
</dbReference>
<dbReference type="GO" id="GO:0031543">
    <property type="term" value="F:peptidyl-proline dioxygenase activity"/>
    <property type="evidence" value="ECO:0007669"/>
    <property type="project" value="TreeGrafter"/>
</dbReference>
<dbReference type="InterPro" id="IPR006620">
    <property type="entry name" value="Pro_4_hyd_alph"/>
</dbReference>
<comment type="cofactor">
    <cofactor evidence="1">
        <name>L-ascorbate</name>
        <dbReference type="ChEBI" id="CHEBI:38290"/>
    </cofactor>
</comment>
<dbReference type="PANTHER" id="PTHR12117">
    <property type="entry name" value="HISTONE ACETYLTRANSFERASE COMPLEX"/>
    <property type="match status" value="1"/>
</dbReference>
<keyword evidence="6" id="KW-0223">Dioxygenase</keyword>
<name>A0AAN6H556_9PEZI</name>
<evidence type="ECO:0000256" key="3">
    <source>
        <dbReference type="ARBA" id="ARBA00007443"/>
    </source>
</evidence>
<feature type="compositionally biased region" description="Polar residues" evidence="13">
    <location>
        <begin position="537"/>
        <end position="547"/>
    </location>
</feature>
<feature type="domain" description="Fe2OG dioxygenase" evidence="14">
    <location>
        <begin position="148"/>
        <end position="272"/>
    </location>
</feature>
<comment type="similarity">
    <text evidence="3">Belongs to the TPA1 family.</text>
</comment>
<evidence type="ECO:0000256" key="12">
    <source>
        <dbReference type="ARBA" id="ARBA00081607"/>
    </source>
</evidence>
<evidence type="ECO:0000256" key="13">
    <source>
        <dbReference type="SAM" id="MobiDB-lite"/>
    </source>
</evidence>
<dbReference type="GO" id="GO:0009896">
    <property type="term" value="P:positive regulation of catabolic process"/>
    <property type="evidence" value="ECO:0007669"/>
    <property type="project" value="UniProtKB-ARBA"/>
</dbReference>
<keyword evidence="8" id="KW-0408">Iron</keyword>
<evidence type="ECO:0000256" key="2">
    <source>
        <dbReference type="ARBA" id="ARBA00004123"/>
    </source>
</evidence>
<keyword evidence="5" id="KW-0847">Vitamin C</keyword>
<dbReference type="EMBL" id="JAUJLE010000473">
    <property type="protein sequence ID" value="KAK0955344.1"/>
    <property type="molecule type" value="Genomic_DNA"/>
</dbReference>
<comment type="subcellular location">
    <subcellularLocation>
        <location evidence="2">Nucleus</location>
    </subcellularLocation>
</comment>
<proteinExistence type="inferred from homology"/>
<evidence type="ECO:0000259" key="14">
    <source>
        <dbReference type="PROSITE" id="PS51471"/>
    </source>
</evidence>
<dbReference type="Gene3D" id="3.60.130.20">
    <property type="entry name" value="Oxoglutarate/iron-dependent oxygenase, C-terminal degradation domain"/>
    <property type="match status" value="1"/>
</dbReference>
<feature type="region of interest" description="Disordered" evidence="13">
    <location>
        <begin position="1"/>
        <end position="34"/>
    </location>
</feature>
<protein>
    <recommendedName>
        <fullName evidence="12">uS12 prolyl 3,4-dihydroxylase</fullName>
    </recommendedName>
</protein>
<comment type="caution">
    <text evidence="15">The sequence shown here is derived from an EMBL/GenBank/DDBJ whole genome shotgun (WGS) entry which is preliminary data.</text>
</comment>
<dbReference type="Pfam" id="PF10637">
    <property type="entry name" value="Ofd1_CTDD"/>
    <property type="match status" value="1"/>
</dbReference>
<organism evidence="15 16">
    <name type="scientific">Friedmanniomyces endolithicus</name>
    <dbReference type="NCBI Taxonomy" id="329885"/>
    <lineage>
        <taxon>Eukaryota</taxon>
        <taxon>Fungi</taxon>
        <taxon>Dikarya</taxon>
        <taxon>Ascomycota</taxon>
        <taxon>Pezizomycotina</taxon>
        <taxon>Dothideomycetes</taxon>
        <taxon>Dothideomycetidae</taxon>
        <taxon>Mycosphaerellales</taxon>
        <taxon>Teratosphaeriaceae</taxon>
        <taxon>Friedmanniomyces</taxon>
    </lineage>
</organism>
<comment type="catalytic activity">
    <reaction evidence="11">
        <text>[ribosomal protein uS12]-(3S)-3-hydroxy-L-proline + 2-oxoglutarate + O2 = [ribosomal protein uS12]-(3S)-3,4-dihydroxy-L-proline + succinate + CO2</text>
        <dbReference type="Rhea" id="RHEA:54160"/>
        <dbReference type="Rhea" id="RHEA-COMP:13817"/>
        <dbReference type="Rhea" id="RHEA-COMP:13818"/>
        <dbReference type="ChEBI" id="CHEBI:15379"/>
        <dbReference type="ChEBI" id="CHEBI:16526"/>
        <dbReference type="ChEBI" id="CHEBI:16810"/>
        <dbReference type="ChEBI" id="CHEBI:30031"/>
        <dbReference type="ChEBI" id="CHEBI:85428"/>
        <dbReference type="ChEBI" id="CHEBI:138052"/>
    </reaction>
</comment>
<dbReference type="GO" id="GO:0031418">
    <property type="term" value="F:L-ascorbic acid binding"/>
    <property type="evidence" value="ECO:0007669"/>
    <property type="project" value="UniProtKB-KW"/>
</dbReference>
<sequence length="688" mass="75888">MSKRKASAVEGDDIDQNGHAKRPSTETNNGNSMLDRFTPTLFDPALVQKYATDYATSDPYKHLVVLNLINDVLLRSVRTEILDNIHFTPKETDIYKIHQSGDLANLDGLDPTALAKLPSLLKLRDALYGAEFRKWVQDVSGAGALSGRKTDMAVNVYLPGGHLLCHDDVIGSRRVSYILYLTDPERPWKPEWGGALRLYATESKVDADGKTFKVPKSKWSRVIPPAWNQLSFFAVQPGESFHDVEEVYHPSEDAGEVDGGRFRMAISGWFHIPQEGEEGFELGLEESMAKQSSLQQLQGKADQFDEPRATWLDPAKARRPNLRTAPQHGASTKGELEDEAVLSETDLDFLLQYMTPNYLTPDTVDELSDLFADESTLQLTDFLSPKFATKLLTQFGGSPNGPLPESEYDTSRPPYKYRYQYLQPTTTTPPISAASGRDPYRALTYVLLPSLAFRKWLGMVTGLGLERTSILARRFRRGLDYQLAQSYESEEPQLEYTLCITPMLGWVGEEGEETSVGNIGVGGDAVGAADSVPGSDARTNNGVMTNSTDEDNVGGYELYMAGDDEENDDEDDPTASDDGVNIPANPLSRPHTGAGDRRSANTRRKTTHDPAVYRAAGSSVGGEDEDEDDGILFSNPAGWNTMSIVLRDRGTMRFVKYVSRRARGDRWDVTGAYEVTGEDGGSDTEGVA</sequence>
<dbReference type="PANTHER" id="PTHR12117:SF0">
    <property type="entry name" value="PROLYL 3-HYDROXYLASE OGFOD1"/>
    <property type="match status" value="1"/>
</dbReference>
<evidence type="ECO:0000313" key="15">
    <source>
        <dbReference type="EMBL" id="KAK0955344.1"/>
    </source>
</evidence>
<gene>
    <name evidence="15" type="primary">NUA3_3</name>
    <name evidence="15" type="ORF">LTR91_022893</name>
</gene>
<dbReference type="InterPro" id="IPR005123">
    <property type="entry name" value="Oxoglu/Fe-dep_dioxygenase_dom"/>
</dbReference>
<dbReference type="InterPro" id="IPR051842">
    <property type="entry name" value="uS12_prolyl_hydroxylase"/>
</dbReference>
<dbReference type="PROSITE" id="PS51471">
    <property type="entry name" value="FE2OG_OXY"/>
    <property type="match status" value="1"/>
</dbReference>
<dbReference type="GO" id="GO:0006449">
    <property type="term" value="P:regulation of translational termination"/>
    <property type="evidence" value="ECO:0007669"/>
    <property type="project" value="TreeGrafter"/>
</dbReference>
<dbReference type="GO" id="GO:0005506">
    <property type="term" value="F:iron ion binding"/>
    <property type="evidence" value="ECO:0007669"/>
    <property type="project" value="InterPro"/>
</dbReference>
<keyword evidence="7" id="KW-0560">Oxidoreductase</keyword>
<evidence type="ECO:0000256" key="8">
    <source>
        <dbReference type="ARBA" id="ARBA00023004"/>
    </source>
</evidence>
<evidence type="ECO:0000256" key="7">
    <source>
        <dbReference type="ARBA" id="ARBA00023002"/>
    </source>
</evidence>
<evidence type="ECO:0000256" key="9">
    <source>
        <dbReference type="ARBA" id="ARBA00023242"/>
    </source>
</evidence>
<evidence type="ECO:0000256" key="6">
    <source>
        <dbReference type="ARBA" id="ARBA00022964"/>
    </source>
</evidence>
<evidence type="ECO:0000256" key="5">
    <source>
        <dbReference type="ARBA" id="ARBA00022896"/>
    </source>
</evidence>
<keyword evidence="9" id="KW-0539">Nucleus</keyword>
<feature type="region of interest" description="Disordered" evidence="13">
    <location>
        <begin position="527"/>
        <end position="610"/>
    </location>
</feature>
<evidence type="ECO:0000313" key="16">
    <source>
        <dbReference type="Proteomes" id="UP001175353"/>
    </source>
</evidence>
<dbReference type="SMART" id="SM00702">
    <property type="entry name" value="P4Hc"/>
    <property type="match status" value="1"/>
</dbReference>
<feature type="compositionally biased region" description="Acidic residues" evidence="13">
    <location>
        <begin position="562"/>
        <end position="575"/>
    </location>
</feature>